<dbReference type="PROSITE" id="PS50294">
    <property type="entry name" value="WD_REPEATS_REGION"/>
    <property type="match status" value="9"/>
</dbReference>
<accession>A0A9P6T2U0</accession>
<gene>
    <name evidence="6" type="ORF">BGZ80_003617</name>
</gene>
<dbReference type="EMBL" id="JAAAID010000197">
    <property type="protein sequence ID" value="KAG0020777.1"/>
    <property type="molecule type" value="Genomic_DNA"/>
</dbReference>
<feature type="repeat" description="WD" evidence="3">
    <location>
        <begin position="1311"/>
        <end position="1352"/>
    </location>
</feature>
<evidence type="ECO:0000256" key="3">
    <source>
        <dbReference type="PROSITE-ProRule" id="PRU00221"/>
    </source>
</evidence>
<dbReference type="Pfam" id="PF00805">
    <property type="entry name" value="Pentapeptide"/>
    <property type="match status" value="1"/>
</dbReference>
<dbReference type="InterPro" id="IPR027417">
    <property type="entry name" value="P-loop_NTPase"/>
</dbReference>
<feature type="repeat" description="WD" evidence="3">
    <location>
        <begin position="1600"/>
        <end position="1641"/>
    </location>
</feature>
<dbReference type="Gene3D" id="3.40.50.300">
    <property type="entry name" value="P-loop containing nucleotide triphosphate hydrolases"/>
    <property type="match status" value="1"/>
</dbReference>
<proteinExistence type="predicted"/>
<dbReference type="PROSITE" id="PS00678">
    <property type="entry name" value="WD_REPEATS_1"/>
    <property type="match status" value="7"/>
</dbReference>
<feature type="repeat" description="WD" evidence="3">
    <location>
        <begin position="1558"/>
        <end position="1599"/>
    </location>
</feature>
<dbReference type="Gene3D" id="2.130.10.10">
    <property type="entry name" value="YVTN repeat-like/Quinoprotein amine dehydrogenase"/>
    <property type="match status" value="5"/>
</dbReference>
<feature type="repeat" description="WD" evidence="3">
    <location>
        <begin position="1353"/>
        <end position="1380"/>
    </location>
</feature>
<dbReference type="PANTHER" id="PTHR19879:SF9">
    <property type="entry name" value="TRANSCRIPTION INITIATION FACTOR TFIID SUBUNIT 5"/>
    <property type="match status" value="1"/>
</dbReference>
<dbReference type="InterPro" id="IPR015943">
    <property type="entry name" value="WD40/YVTN_repeat-like_dom_sf"/>
</dbReference>
<feature type="repeat" description="WD" evidence="3">
    <location>
        <begin position="1269"/>
        <end position="1310"/>
    </location>
</feature>
<evidence type="ECO:0000259" key="5">
    <source>
        <dbReference type="Pfam" id="PF23948"/>
    </source>
</evidence>
<dbReference type="PANTHER" id="PTHR19879">
    <property type="entry name" value="TRANSCRIPTION INITIATION FACTOR TFIID"/>
    <property type="match status" value="1"/>
</dbReference>
<name>A0A9P6T2U0_9FUNG</name>
<dbReference type="Gene3D" id="2.160.20.80">
    <property type="entry name" value="E3 ubiquitin-protein ligase SopA"/>
    <property type="match status" value="1"/>
</dbReference>
<dbReference type="InterPro" id="IPR001680">
    <property type="entry name" value="WD40_rpt"/>
</dbReference>
<protein>
    <submittedName>
        <fullName evidence="6">Uncharacterized protein</fullName>
    </submittedName>
</protein>
<dbReference type="InterPro" id="IPR016024">
    <property type="entry name" value="ARM-type_fold"/>
</dbReference>
<feature type="repeat" description="WD" evidence="3">
    <location>
        <begin position="1379"/>
        <end position="1420"/>
    </location>
</feature>
<dbReference type="InterPro" id="IPR007111">
    <property type="entry name" value="NACHT_NTPase"/>
</dbReference>
<evidence type="ECO:0000313" key="6">
    <source>
        <dbReference type="EMBL" id="KAG0020777.1"/>
    </source>
</evidence>
<keyword evidence="7" id="KW-1185">Reference proteome</keyword>
<dbReference type="Pfam" id="PF00400">
    <property type="entry name" value="WD40"/>
    <property type="match status" value="11"/>
</dbReference>
<organism evidence="6 7">
    <name type="scientific">Entomortierella chlamydospora</name>
    <dbReference type="NCBI Taxonomy" id="101097"/>
    <lineage>
        <taxon>Eukaryota</taxon>
        <taxon>Fungi</taxon>
        <taxon>Fungi incertae sedis</taxon>
        <taxon>Mucoromycota</taxon>
        <taxon>Mortierellomycotina</taxon>
        <taxon>Mortierellomycetes</taxon>
        <taxon>Mortierellales</taxon>
        <taxon>Mortierellaceae</taxon>
        <taxon>Entomortierella</taxon>
    </lineage>
</organism>
<dbReference type="InterPro" id="IPR001646">
    <property type="entry name" value="5peptide_repeat"/>
</dbReference>
<dbReference type="InterPro" id="IPR011047">
    <property type="entry name" value="Quinoprotein_ADH-like_sf"/>
</dbReference>
<dbReference type="SMART" id="SM00320">
    <property type="entry name" value="WD40"/>
    <property type="match status" value="12"/>
</dbReference>
<dbReference type="SUPFAM" id="SSF50998">
    <property type="entry name" value="Quinoprotein alcohol dehydrogenase-like"/>
    <property type="match status" value="1"/>
</dbReference>
<feature type="repeat" description="WD" evidence="3">
    <location>
        <begin position="1505"/>
        <end position="1535"/>
    </location>
</feature>
<feature type="domain" description="Arm-like repeat" evidence="5">
    <location>
        <begin position="235"/>
        <end position="642"/>
    </location>
</feature>
<dbReference type="PRINTS" id="PR00320">
    <property type="entry name" value="GPROTEINBRPT"/>
</dbReference>
<dbReference type="Pfam" id="PF23948">
    <property type="entry name" value="ARM_5"/>
    <property type="match status" value="1"/>
</dbReference>
<comment type="caution">
    <text evidence="6">The sequence shown here is derived from an EMBL/GenBank/DDBJ whole genome shotgun (WGS) entry which is preliminary data.</text>
</comment>
<evidence type="ECO:0000256" key="1">
    <source>
        <dbReference type="ARBA" id="ARBA00022574"/>
    </source>
</evidence>
<evidence type="ECO:0000256" key="2">
    <source>
        <dbReference type="ARBA" id="ARBA00022737"/>
    </source>
</evidence>
<feature type="repeat" description="WD" evidence="3">
    <location>
        <begin position="1470"/>
        <end position="1504"/>
    </location>
</feature>
<dbReference type="SUPFAM" id="SSF48371">
    <property type="entry name" value="ARM repeat"/>
    <property type="match status" value="1"/>
</dbReference>
<dbReference type="InterPro" id="IPR020472">
    <property type="entry name" value="WD40_PAC1"/>
</dbReference>
<dbReference type="SUPFAM" id="SSF141571">
    <property type="entry name" value="Pentapeptide repeat-like"/>
    <property type="match status" value="1"/>
</dbReference>
<dbReference type="InterPro" id="IPR036322">
    <property type="entry name" value="WD40_repeat_dom_sf"/>
</dbReference>
<feature type="repeat" description="WD" evidence="3">
    <location>
        <begin position="1642"/>
        <end position="1683"/>
    </location>
</feature>
<dbReference type="SUPFAM" id="SSF50978">
    <property type="entry name" value="WD40 repeat-like"/>
    <property type="match status" value="1"/>
</dbReference>
<evidence type="ECO:0000259" key="4">
    <source>
        <dbReference type="Pfam" id="PF05729"/>
    </source>
</evidence>
<dbReference type="PROSITE" id="PS50082">
    <property type="entry name" value="WD_REPEATS_2"/>
    <property type="match status" value="11"/>
</dbReference>
<dbReference type="Pfam" id="PF05729">
    <property type="entry name" value="NACHT"/>
    <property type="match status" value="1"/>
</dbReference>
<dbReference type="InterPro" id="IPR019775">
    <property type="entry name" value="WD40_repeat_CS"/>
</dbReference>
<keyword evidence="2" id="KW-0677">Repeat</keyword>
<feature type="domain" description="NACHT" evidence="4">
    <location>
        <begin position="731"/>
        <end position="889"/>
    </location>
</feature>
<evidence type="ECO:0000313" key="7">
    <source>
        <dbReference type="Proteomes" id="UP000703661"/>
    </source>
</evidence>
<sequence>MLGKHRTGEDRSDFLSVPTHEGEATVEKITMFRKVFSSPSRDLPLNNTLELANEQIENARNASTPEKARWICNDAKTTIKDAGIIFTNRRVGGQTLNEDIADAYHKLGKVQEELGQHSEAQKSFKKATKWGYIEAVTQQTGTPQLANSRGSIGRSLLPRVALLATPSITAAMDMLDINDASSSHQGTLSGIKEQMPLARATHGGAELGAHMIFNRNASPPAVRSVLLEPGTRISSTSQLACCLSLMNHSLIPREGFETSEYLWAYVKIDDPDEQNRLRGMATDMVRAFIRDELKKPDVVVEIICLTAVLEQDDFRKLLQAFVDGINNSLLLEIHLLDGLSNLIRNSPQGALNADDLVKILELLGTRLKSTHQQSIQHTHRLALTVSSVLDSMVEGIARELLHEPLSEYLRGLQQSPDPCLVYQAAYAYQALQYIPDDETFLQTMLRRTGKVVQGIFGVVSAVKALDLNSFIEGLDHIQKGLPGAIQTIGLIGDAYENVTTLEGSGHGLYDSLKEGLGFTRKSAWYPALRGLDALVQEGRFTEFERLIREAPCRKDAAFQWGVCQRLGDLASSIVWDIDIRQHAASLLRDIYTDDSRWGNQASVKQWILHILRKLVESSEDTVADHAQRLLLDLKAEGDSKKRALYLACMKEDHSPFLMMVALPPPQGSRLLDIVQNKTDVETPLRQLKQERLTERGGDIYISPRAKIHPSATEDFDLTSHVEKFLTSDKKVFLLLGDSGAGKSTFNRSLEISLWDKYDKINGRIPLLVHLPAIEHPEVDLIDKQLRRLNFTQSQIRELKLHHQLILVCDGYDESQQTRNLYTSNQLNQPGQWQVQMVISCRTEYTGVDYKDCFRPTDRNGGGALNTFQEAAITPFNKNQIQDYVEQYVRLRNPSWESKDYLQALKQIPNSQDLMMNPFLLKLSLEVLPNLVNTKVDYSQTRVTRVELYDGFVQQWIERGKIRLGEMKLSSRDKEAFKILLSSITYLKKLAAAMHDNQTGNPVVNYSELGDQEAWKRTFFDNSNGNNLLREAIPLTRNNDQYQFIHKSVLEYGLALAVFDPNSCNENLEPPSTLSRRRSAGSIESFEDMSSVENQAVIIEQPLLDSIFGRKNFVDQASVLQFLVERVQQNAVFKQQLLAVIDRSKSEKNVRVAAANAITVLVRAGVQFIGSDLRGIQIPGADLSNGMFDSAQLDGADLRKVNICNIWLHNASLCGSRMKGVQFGELPLLQEESDVWSCAYSHDGKLLAVGLENSDINLYDTSTWEKIQTLRAHSDTVRCLAFSKAGGHIVSCSDDKSVRLWDVGTGNCVGTLLDHSDNVHSVAFSPNGDRIVSGSKDETVRLWEIESGSCILTLTGHGKIVLSVAYSPNGDQIASGSRDHTGHVHAVMSVAFSPNGDQIASGSADSTVRLWNVETGSCTQTLQGHSQAILGIAYSPSGNQVASGSIDRTMRLWNIQSRKSVHTKQEDDLYITSVGFSPNGDWIVSGGFDKTVHLWSVETGIRTRALLGHNNFVFSVAYSPDGSLIASGSEDRTLRVVSGGVDRIVRLWGVESGSCVNFFEGHSGNVNSVAYSPNGNQIASGGSDMTVKLWDIETSNCIHILEGHDRSVNCVAYSPNCSRIASGSSDGTIRLWDVDKGDCIHTLSGHKNEIVSVTYSPNGDVIASGSADNTVRLWDSESGKFLIAISGFSGPVMGVAWRDTLKGQYLATGSFDRSVRYWQIIKEQDEYKVHLHWTSSRGAFTLADASFIDVQGLSQTDLKLLNQRKALTTSPSPIA</sequence>
<reference evidence="6" key="1">
    <citation type="journal article" date="2020" name="Fungal Divers.">
        <title>Resolving the Mortierellaceae phylogeny through synthesis of multi-gene phylogenetics and phylogenomics.</title>
        <authorList>
            <person name="Vandepol N."/>
            <person name="Liber J."/>
            <person name="Desiro A."/>
            <person name="Na H."/>
            <person name="Kennedy M."/>
            <person name="Barry K."/>
            <person name="Grigoriev I.V."/>
            <person name="Miller A.N."/>
            <person name="O'Donnell K."/>
            <person name="Stajich J.E."/>
            <person name="Bonito G."/>
        </authorList>
    </citation>
    <scope>NUCLEOTIDE SEQUENCE</scope>
    <source>
        <strain evidence="6">NRRL 2769</strain>
    </source>
</reference>
<feature type="repeat" description="WD" evidence="3">
    <location>
        <begin position="1421"/>
        <end position="1462"/>
    </location>
</feature>
<feature type="repeat" description="WD" evidence="3">
    <location>
        <begin position="1684"/>
        <end position="1719"/>
    </location>
</feature>
<dbReference type="InterPro" id="IPR056251">
    <property type="entry name" value="Arm_rpt_dom"/>
</dbReference>
<keyword evidence="1 3" id="KW-0853">WD repeat</keyword>
<dbReference type="Proteomes" id="UP000703661">
    <property type="component" value="Unassembled WGS sequence"/>
</dbReference>
<dbReference type="CDD" id="cd00200">
    <property type="entry name" value="WD40"/>
    <property type="match status" value="1"/>
</dbReference>